<proteinExistence type="predicted"/>
<protein>
    <submittedName>
        <fullName evidence="1">Uncharacterized protein</fullName>
    </submittedName>
</protein>
<sequence>MRRIALLTAVLIVVLAFVRVGLGEDGIFKFENGIWYLDIDDNGIKDVVICGEYFTPWGGNIYKACSFYLRTKEGKLFYIPIPAEGNKGSEVSVYTYSKVGGCGSRINKEEITNLSSFRLIKLNSGVYLILAKKDCKSIEKMINNKCPFNVVIFKYDQEDKTFLKYKTYELNKPYCDSEEVFKNENKILKLLDGGR</sequence>
<evidence type="ECO:0000313" key="1">
    <source>
        <dbReference type="EMBL" id="SHK49729.1"/>
    </source>
</evidence>
<dbReference type="OrthoDB" id="5866347at2"/>
<dbReference type="STRING" id="381751.SAMN05444391_1219"/>
<reference evidence="1 2" key="1">
    <citation type="submission" date="2016-11" db="EMBL/GenBank/DDBJ databases">
        <authorList>
            <person name="Jaros S."/>
            <person name="Januszkiewicz K."/>
            <person name="Wedrychowicz H."/>
        </authorList>
    </citation>
    <scope>NUCLEOTIDE SEQUENCE [LARGE SCALE GENOMIC DNA]</scope>
    <source>
        <strain evidence="1 2">DSM 19557</strain>
    </source>
</reference>
<dbReference type="Proteomes" id="UP000189810">
    <property type="component" value="Chromosome I"/>
</dbReference>
<organism evidence="1 2">
    <name type="scientific">Thermocrinis minervae</name>
    <dbReference type="NCBI Taxonomy" id="381751"/>
    <lineage>
        <taxon>Bacteria</taxon>
        <taxon>Pseudomonadati</taxon>
        <taxon>Aquificota</taxon>
        <taxon>Aquificia</taxon>
        <taxon>Aquificales</taxon>
        <taxon>Aquificaceae</taxon>
        <taxon>Thermocrinis</taxon>
    </lineage>
</organism>
<keyword evidence="2" id="KW-1185">Reference proteome</keyword>
<dbReference type="AlphaFoldDB" id="A0A1M6SYI8"/>
<dbReference type="EMBL" id="LT670846">
    <property type="protein sequence ID" value="SHK49729.1"/>
    <property type="molecule type" value="Genomic_DNA"/>
</dbReference>
<dbReference type="RefSeq" id="WP_079654323.1">
    <property type="nucleotide sequence ID" value="NZ_LT670846.1"/>
</dbReference>
<gene>
    <name evidence="1" type="ORF">SAMN05444391_1219</name>
</gene>
<name>A0A1M6SYI8_9AQUI</name>
<evidence type="ECO:0000313" key="2">
    <source>
        <dbReference type="Proteomes" id="UP000189810"/>
    </source>
</evidence>
<accession>A0A1M6SYI8</accession>